<name>A0A2G8SDF0_9APHY</name>
<comment type="caution">
    <text evidence="2">The sequence shown here is derived from an EMBL/GenBank/DDBJ whole genome shotgun (WGS) entry which is preliminary data.</text>
</comment>
<proteinExistence type="predicted"/>
<protein>
    <submittedName>
        <fullName evidence="2">Uncharacterized protein</fullName>
    </submittedName>
</protein>
<keyword evidence="1" id="KW-0812">Transmembrane</keyword>
<feature type="transmembrane region" description="Helical" evidence="1">
    <location>
        <begin position="189"/>
        <end position="208"/>
    </location>
</feature>
<dbReference type="Proteomes" id="UP000230002">
    <property type="component" value="Unassembled WGS sequence"/>
</dbReference>
<evidence type="ECO:0000313" key="2">
    <source>
        <dbReference type="EMBL" id="PIL31782.1"/>
    </source>
</evidence>
<accession>A0A2G8SDF0</accession>
<gene>
    <name evidence="2" type="ORF">GSI_06486</name>
</gene>
<keyword evidence="1" id="KW-1133">Transmembrane helix</keyword>
<keyword evidence="3" id="KW-1185">Reference proteome</keyword>
<keyword evidence="1" id="KW-0472">Membrane</keyword>
<organism evidence="2 3">
    <name type="scientific">Ganoderma sinense ZZ0214-1</name>
    <dbReference type="NCBI Taxonomy" id="1077348"/>
    <lineage>
        <taxon>Eukaryota</taxon>
        <taxon>Fungi</taxon>
        <taxon>Dikarya</taxon>
        <taxon>Basidiomycota</taxon>
        <taxon>Agaricomycotina</taxon>
        <taxon>Agaricomycetes</taxon>
        <taxon>Polyporales</taxon>
        <taxon>Polyporaceae</taxon>
        <taxon>Ganoderma</taxon>
    </lineage>
</organism>
<dbReference type="EMBL" id="AYKW01000012">
    <property type="protein sequence ID" value="PIL31782.1"/>
    <property type="molecule type" value="Genomic_DNA"/>
</dbReference>
<dbReference type="AlphaFoldDB" id="A0A2G8SDF0"/>
<sequence>MSNGAESMIPSSGMALCSACGHAWYSHLLESLPSLHPSPGQQRGTCIPETNPTAGPAARTLANCGGFYSSQNPSQWTYTSICVCERMFHAHGPFTVSGGRFNIPSLAPAPAAVGVNSPALFPGSAGVAQQAPCIAYQGLRSENINGPECASHSYDYTVYGSFSWHPFWWPLCQSLRSYRFPFFFEHSGYFRYAFRFFILFSSIFVLRLSD</sequence>
<reference evidence="2 3" key="1">
    <citation type="journal article" date="2015" name="Sci. Rep.">
        <title>Chromosome-level genome map provides insights into diverse defense mechanisms in the medicinal fungus Ganoderma sinense.</title>
        <authorList>
            <person name="Zhu Y."/>
            <person name="Xu J."/>
            <person name="Sun C."/>
            <person name="Zhou S."/>
            <person name="Xu H."/>
            <person name="Nelson D.R."/>
            <person name="Qian J."/>
            <person name="Song J."/>
            <person name="Luo H."/>
            <person name="Xiang L."/>
            <person name="Li Y."/>
            <person name="Xu Z."/>
            <person name="Ji A."/>
            <person name="Wang L."/>
            <person name="Lu S."/>
            <person name="Hayward A."/>
            <person name="Sun W."/>
            <person name="Li X."/>
            <person name="Schwartz D.C."/>
            <person name="Wang Y."/>
            <person name="Chen S."/>
        </authorList>
    </citation>
    <scope>NUCLEOTIDE SEQUENCE [LARGE SCALE GENOMIC DNA]</scope>
    <source>
        <strain evidence="2 3">ZZ0214-1</strain>
    </source>
</reference>
<evidence type="ECO:0000256" key="1">
    <source>
        <dbReference type="SAM" id="Phobius"/>
    </source>
</evidence>
<evidence type="ECO:0000313" key="3">
    <source>
        <dbReference type="Proteomes" id="UP000230002"/>
    </source>
</evidence>